<gene>
    <name evidence="8" type="ORF">NX786_11680</name>
</gene>
<dbReference type="Proteomes" id="UP001165263">
    <property type="component" value="Unassembled WGS sequence"/>
</dbReference>
<proteinExistence type="inferred from homology"/>
<dbReference type="Pfam" id="PF07715">
    <property type="entry name" value="Plug"/>
    <property type="match status" value="1"/>
</dbReference>
<evidence type="ECO:0000256" key="5">
    <source>
        <dbReference type="RuleBase" id="RU003357"/>
    </source>
</evidence>
<keyword evidence="8" id="KW-0675">Receptor</keyword>
<keyword evidence="4" id="KW-0998">Cell outer membrane</keyword>
<sequence length="880" mass="95221">MEPIASGRFAPASRAFALRGTVAALMGIGLLTSVSVRAQDAGASQDANQANGSNVVVVSGQRQAAQSAQTIKKNADQVLDSIVADDIGKFPDKNVAEILARVTGVQVLRGAGEASTVVVRGLGGAKTLFNGREMFTAASRSLALADVPVSMLQRVDVYKSQGADMVEGGTAGTIDVRTFRPFDFKGSQVAINARAENRDKAGKTDPQVGGLWSNRWKTDIGEVGLLGGLSYQRGRYSDEVAWAGQPATYQANGQTVQGADGNGRVMTTGDRKRLALNFAAQWRPNRDMQFYAEGFGTKIDHDAQSVFFVGGFPVNSPTSTIKTITENGKNYLDSISNPSDTSLVLSSTQARRDWSKGSQLALGGTWDATPTIRLSTEAVRTVSTYRQENPILDSIYTAPHAVVGGTRDGGGYVDYPGTDLTDPSKWTMIALYDNHNHANGASNDWRGDVTWTPENDGLLKELSGGLRWAQRDASYAHELGNYRPATITGQNPGSVPGLSCLSPETHGNYGLNQYYAACYKFLLDNTSVVRQAILGTPNGLPDDPLSLYTDRETSQAIYGKAKLGFDAFGVPIDATAGVRVVNTKQSVNGNSRSGTGPVTPVSVSTSNTDVLPSLNVRANFRNDLVGRVVYGKAIERAAFGDYNPGVVLGSVTTTNGNPPGGAGGNPNLKPQEARNLDVSLEWYFSKDGSLTGTAFQHDFKNFIRHKTTTETINGQAYLMDRPYNTDTAKLYGFEAAYQQFFSFLPGWLSGLGMQANFTYMNGGMTEPDGTRNTFPGMSKRAYNLVGLYERGPWSARLAYNWRDKFVDTYNYRGLGLNLVVDPIKTLDASISYKITDNLTATLDGSNLLDQEYHDYHGTPLLPRDVRRYDRVVGFALRWKH</sequence>
<dbReference type="InterPro" id="IPR000531">
    <property type="entry name" value="Beta-barrel_TonB"/>
</dbReference>
<comment type="caution">
    <text evidence="8">The sequence shown here is derived from an EMBL/GenBank/DDBJ whole genome shotgun (WGS) entry which is preliminary data.</text>
</comment>
<dbReference type="Gene3D" id="2.170.130.10">
    <property type="entry name" value="TonB-dependent receptor, plug domain"/>
    <property type="match status" value="1"/>
</dbReference>
<keyword evidence="9" id="KW-1185">Reference proteome</keyword>
<accession>A0ABT2BXY4</accession>
<name>A0ABT2BXY4_9BURK</name>
<dbReference type="Gene3D" id="2.40.170.20">
    <property type="entry name" value="TonB-dependent receptor, beta-barrel domain"/>
    <property type="match status" value="1"/>
</dbReference>
<dbReference type="PANTHER" id="PTHR40980">
    <property type="entry name" value="PLUG DOMAIN-CONTAINING PROTEIN"/>
    <property type="match status" value="1"/>
</dbReference>
<organism evidence="8 9">
    <name type="scientific">Telluria mixta</name>
    <dbReference type="NCBI Taxonomy" id="34071"/>
    <lineage>
        <taxon>Bacteria</taxon>
        <taxon>Pseudomonadati</taxon>
        <taxon>Pseudomonadota</taxon>
        <taxon>Betaproteobacteria</taxon>
        <taxon>Burkholderiales</taxon>
        <taxon>Oxalobacteraceae</taxon>
        <taxon>Telluria group</taxon>
        <taxon>Telluria</taxon>
    </lineage>
</organism>
<evidence type="ECO:0000256" key="3">
    <source>
        <dbReference type="ARBA" id="ARBA00023136"/>
    </source>
</evidence>
<dbReference type="RefSeq" id="WP_259449083.1">
    <property type="nucleotide sequence ID" value="NZ_CP119520.1"/>
</dbReference>
<evidence type="ECO:0000256" key="1">
    <source>
        <dbReference type="ARBA" id="ARBA00004442"/>
    </source>
</evidence>
<reference evidence="8" key="1">
    <citation type="submission" date="2022-08" db="EMBL/GenBank/DDBJ databases">
        <title>Reclassification of Massilia species as members of the genera Telluria, Duganella, Pseudoduganella, Mokoshia gen. nov. and Zemynaea gen. nov. using orthogonal and non-orthogonal genome-based approaches.</title>
        <authorList>
            <person name="Bowman J.P."/>
        </authorList>
    </citation>
    <scope>NUCLEOTIDE SEQUENCE</scope>
    <source>
        <strain evidence="8">LMG 11547</strain>
    </source>
</reference>
<evidence type="ECO:0000313" key="9">
    <source>
        <dbReference type="Proteomes" id="UP001165263"/>
    </source>
</evidence>
<keyword evidence="3 5" id="KW-0472">Membrane</keyword>
<protein>
    <submittedName>
        <fullName evidence="8">TonB-dependent receptor</fullName>
    </submittedName>
</protein>
<evidence type="ECO:0000259" key="7">
    <source>
        <dbReference type="Pfam" id="PF07715"/>
    </source>
</evidence>
<dbReference type="InterPro" id="IPR012910">
    <property type="entry name" value="Plug_dom"/>
</dbReference>
<comment type="subcellular location">
    <subcellularLocation>
        <location evidence="1 5">Cell outer membrane</location>
    </subcellularLocation>
</comment>
<evidence type="ECO:0000313" key="8">
    <source>
        <dbReference type="EMBL" id="MCS0629992.1"/>
    </source>
</evidence>
<dbReference type="PANTHER" id="PTHR40980:SF4">
    <property type="entry name" value="TONB-DEPENDENT RECEPTOR-LIKE BETA-BARREL DOMAIN-CONTAINING PROTEIN"/>
    <property type="match status" value="1"/>
</dbReference>
<evidence type="ECO:0000259" key="6">
    <source>
        <dbReference type="Pfam" id="PF00593"/>
    </source>
</evidence>
<dbReference type="InterPro" id="IPR037066">
    <property type="entry name" value="Plug_dom_sf"/>
</dbReference>
<dbReference type="InterPro" id="IPR036942">
    <property type="entry name" value="Beta-barrel_TonB_sf"/>
</dbReference>
<comment type="similarity">
    <text evidence="2 5">Belongs to the TonB-dependent receptor family.</text>
</comment>
<evidence type="ECO:0000256" key="4">
    <source>
        <dbReference type="ARBA" id="ARBA00023237"/>
    </source>
</evidence>
<dbReference type="Pfam" id="PF00593">
    <property type="entry name" value="TonB_dep_Rec_b-barrel"/>
    <property type="match status" value="1"/>
</dbReference>
<evidence type="ECO:0000256" key="2">
    <source>
        <dbReference type="ARBA" id="ARBA00009810"/>
    </source>
</evidence>
<keyword evidence="5" id="KW-0798">TonB box</keyword>
<dbReference type="InterPro" id="IPR010104">
    <property type="entry name" value="TonB_rcpt_bac"/>
</dbReference>
<dbReference type="SUPFAM" id="SSF56935">
    <property type="entry name" value="Porins"/>
    <property type="match status" value="1"/>
</dbReference>
<feature type="domain" description="TonB-dependent receptor-like beta-barrel" evidence="6">
    <location>
        <begin position="409"/>
        <end position="847"/>
    </location>
</feature>
<dbReference type="NCBIfam" id="TIGR01782">
    <property type="entry name" value="TonB-Xanth-Caul"/>
    <property type="match status" value="1"/>
</dbReference>
<dbReference type="EMBL" id="JANUHC010000003">
    <property type="protein sequence ID" value="MCS0629992.1"/>
    <property type="molecule type" value="Genomic_DNA"/>
</dbReference>
<feature type="domain" description="TonB-dependent receptor plug" evidence="7">
    <location>
        <begin position="73"/>
        <end position="172"/>
    </location>
</feature>